<gene>
    <name evidence="1" type="ORF">LCGC14_1528850</name>
</gene>
<name>A0A0F9JH95_9ZZZZ</name>
<evidence type="ECO:0000313" key="1">
    <source>
        <dbReference type="EMBL" id="KKM61731.1"/>
    </source>
</evidence>
<proteinExistence type="predicted"/>
<sequence length="91" mass="9489">MGWDAVCRDSGAGALMALTLNNFTGFETQGDEEASSTIGTPIYNTTSPMDGGADLELDSASTWDLPWVEGVTDAGTAWIVGAAFKKSINPD</sequence>
<accession>A0A0F9JH95</accession>
<dbReference type="AlphaFoldDB" id="A0A0F9JH95"/>
<organism evidence="1">
    <name type="scientific">marine sediment metagenome</name>
    <dbReference type="NCBI Taxonomy" id="412755"/>
    <lineage>
        <taxon>unclassified sequences</taxon>
        <taxon>metagenomes</taxon>
        <taxon>ecological metagenomes</taxon>
    </lineage>
</organism>
<protein>
    <submittedName>
        <fullName evidence="1">Uncharacterized protein</fullName>
    </submittedName>
</protein>
<reference evidence="1" key="1">
    <citation type="journal article" date="2015" name="Nature">
        <title>Complex archaea that bridge the gap between prokaryotes and eukaryotes.</title>
        <authorList>
            <person name="Spang A."/>
            <person name="Saw J.H."/>
            <person name="Jorgensen S.L."/>
            <person name="Zaremba-Niedzwiedzka K."/>
            <person name="Martijn J."/>
            <person name="Lind A.E."/>
            <person name="van Eijk R."/>
            <person name="Schleper C."/>
            <person name="Guy L."/>
            <person name="Ettema T.J."/>
        </authorList>
    </citation>
    <scope>NUCLEOTIDE SEQUENCE</scope>
</reference>
<dbReference type="EMBL" id="LAZR01011428">
    <property type="protein sequence ID" value="KKM61731.1"/>
    <property type="molecule type" value="Genomic_DNA"/>
</dbReference>
<feature type="non-terminal residue" evidence="1">
    <location>
        <position position="91"/>
    </location>
</feature>
<comment type="caution">
    <text evidence="1">The sequence shown here is derived from an EMBL/GenBank/DDBJ whole genome shotgun (WGS) entry which is preliminary data.</text>
</comment>